<feature type="compositionally biased region" description="Polar residues" evidence="1">
    <location>
        <begin position="1"/>
        <end position="14"/>
    </location>
</feature>
<accession>A0A6J7WVP7</accession>
<feature type="region of interest" description="Disordered" evidence="1">
    <location>
        <begin position="1"/>
        <end position="31"/>
    </location>
</feature>
<dbReference type="EMBL" id="LR798267">
    <property type="protein sequence ID" value="CAB5219273.1"/>
    <property type="molecule type" value="Genomic_DNA"/>
</dbReference>
<protein>
    <submittedName>
        <fullName evidence="2">Uncharacterized protein</fullName>
    </submittedName>
</protein>
<gene>
    <name evidence="2" type="ORF">UFOVP221_48</name>
</gene>
<reference evidence="2" key="1">
    <citation type="submission" date="2020-05" db="EMBL/GenBank/DDBJ databases">
        <authorList>
            <person name="Chiriac C."/>
            <person name="Salcher M."/>
            <person name="Ghai R."/>
            <person name="Kavagutti S V."/>
        </authorList>
    </citation>
    <scope>NUCLEOTIDE SEQUENCE</scope>
</reference>
<evidence type="ECO:0000256" key="1">
    <source>
        <dbReference type="SAM" id="MobiDB-lite"/>
    </source>
</evidence>
<name>A0A6J7WVP7_9CAUD</name>
<organism evidence="2">
    <name type="scientific">uncultured Caudovirales phage</name>
    <dbReference type="NCBI Taxonomy" id="2100421"/>
    <lineage>
        <taxon>Viruses</taxon>
        <taxon>Duplodnaviria</taxon>
        <taxon>Heunggongvirae</taxon>
        <taxon>Uroviricota</taxon>
        <taxon>Caudoviricetes</taxon>
        <taxon>Peduoviridae</taxon>
        <taxon>Maltschvirus</taxon>
        <taxon>Maltschvirus maltsch</taxon>
    </lineage>
</organism>
<evidence type="ECO:0000313" key="2">
    <source>
        <dbReference type="EMBL" id="CAB5219273.1"/>
    </source>
</evidence>
<sequence>MYKSSLSAAQQGDNNRGPEDSDAWANEDTTRRSYVGRKERRILDIIDAREAEQELAADVLKRNVTVRKLT</sequence>
<proteinExistence type="predicted"/>